<proteinExistence type="predicted"/>
<keyword evidence="3" id="KW-0479">Metal-binding</keyword>
<gene>
    <name evidence="7" type="ORF">POL58_22685</name>
</gene>
<sequence length="355" mass="38052">MHLSELLSLRSIPAAGVSVGVTRRCPLKCAHCSTNSTMASEQAPGELFLRFVDTFRPDSRPEVLSMSGGEALLRPELVRELAERARRAGARSSVLSGLFFATASRIPPAIREAIAAVDHFSVSIDAYHEQQVPRPDVFRVLGQLLADGVDLSVHVVGQDAGDPYIEGIVGDIRREFGDRVPMLVNAVSAFGRARTWLRRISRTAPAVVEANPCAMAAWPVVGFDGTIVACGNDDVLDDVPPHLRLGHAASDDWAAIEARTLASGMVRALRLFGPEYMAARYGDGRLGCDGYCATCMKLSGDAPLVERIDLTMAKPSTAVLEAQATALQWRAGALAFARRHGVPRYAELALLGAPA</sequence>
<evidence type="ECO:0000256" key="3">
    <source>
        <dbReference type="ARBA" id="ARBA00022723"/>
    </source>
</evidence>
<dbReference type="CDD" id="cd01335">
    <property type="entry name" value="Radical_SAM"/>
    <property type="match status" value="1"/>
</dbReference>
<name>A0ABT5BC49_9BACT</name>
<accession>A0ABT5BC49</accession>
<comment type="caution">
    <text evidence="7">The sequence shown here is derived from an EMBL/GenBank/DDBJ whole genome shotgun (WGS) entry which is preliminary data.</text>
</comment>
<feature type="domain" description="Radical SAM core" evidence="6">
    <location>
        <begin position="21"/>
        <end position="130"/>
    </location>
</feature>
<dbReference type="InterPro" id="IPR007197">
    <property type="entry name" value="rSAM"/>
</dbReference>
<dbReference type="SUPFAM" id="SSF102114">
    <property type="entry name" value="Radical SAM enzymes"/>
    <property type="match status" value="1"/>
</dbReference>
<keyword evidence="8" id="KW-1185">Reference proteome</keyword>
<evidence type="ECO:0000313" key="8">
    <source>
        <dbReference type="Proteomes" id="UP001217838"/>
    </source>
</evidence>
<keyword evidence="5" id="KW-0411">Iron-sulfur</keyword>
<evidence type="ECO:0000313" key="7">
    <source>
        <dbReference type="EMBL" id="MDC0670581.1"/>
    </source>
</evidence>
<dbReference type="SFLD" id="SFLDS00029">
    <property type="entry name" value="Radical_SAM"/>
    <property type="match status" value="1"/>
</dbReference>
<protein>
    <submittedName>
        <fullName evidence="7">Radical SAM protein</fullName>
    </submittedName>
</protein>
<dbReference type="PANTHER" id="PTHR11228">
    <property type="entry name" value="RADICAL SAM DOMAIN PROTEIN"/>
    <property type="match status" value="1"/>
</dbReference>
<dbReference type="Proteomes" id="UP001217838">
    <property type="component" value="Unassembled WGS sequence"/>
</dbReference>
<dbReference type="EMBL" id="JAQNDN010000013">
    <property type="protein sequence ID" value="MDC0670581.1"/>
    <property type="molecule type" value="Genomic_DNA"/>
</dbReference>
<reference evidence="7 8" key="1">
    <citation type="submission" date="2022-11" db="EMBL/GenBank/DDBJ databases">
        <title>Minimal conservation of predation-associated metabolite biosynthetic gene clusters underscores biosynthetic potential of Myxococcota including descriptions for ten novel species: Archangium lansinium sp. nov., Myxococcus landrumus sp. nov., Nannocystis bai.</title>
        <authorList>
            <person name="Ahearne A."/>
            <person name="Stevens C."/>
            <person name="Dowd S."/>
        </authorList>
    </citation>
    <scope>NUCLEOTIDE SEQUENCE [LARGE SCALE GENOMIC DNA]</scope>
    <source>
        <strain evidence="7 8">NCELM</strain>
    </source>
</reference>
<evidence type="ECO:0000256" key="4">
    <source>
        <dbReference type="ARBA" id="ARBA00023004"/>
    </source>
</evidence>
<dbReference type="RefSeq" id="WP_272000398.1">
    <property type="nucleotide sequence ID" value="NZ_JAQNDN010000013.1"/>
</dbReference>
<dbReference type="InterPro" id="IPR050377">
    <property type="entry name" value="Radical_SAM_PqqE_MftC-like"/>
</dbReference>
<dbReference type="Pfam" id="PF04055">
    <property type="entry name" value="Radical_SAM"/>
    <property type="match status" value="1"/>
</dbReference>
<keyword evidence="2" id="KW-0949">S-adenosyl-L-methionine</keyword>
<keyword evidence="4" id="KW-0408">Iron</keyword>
<dbReference type="PANTHER" id="PTHR11228:SF7">
    <property type="entry name" value="PQQA PEPTIDE CYCLASE"/>
    <property type="match status" value="1"/>
</dbReference>
<dbReference type="InterPro" id="IPR013785">
    <property type="entry name" value="Aldolase_TIM"/>
</dbReference>
<evidence type="ECO:0000256" key="5">
    <source>
        <dbReference type="ARBA" id="ARBA00023014"/>
    </source>
</evidence>
<evidence type="ECO:0000259" key="6">
    <source>
        <dbReference type="Pfam" id="PF04055"/>
    </source>
</evidence>
<dbReference type="InterPro" id="IPR058240">
    <property type="entry name" value="rSAM_sf"/>
</dbReference>
<evidence type="ECO:0000256" key="1">
    <source>
        <dbReference type="ARBA" id="ARBA00001966"/>
    </source>
</evidence>
<organism evidence="7 8">
    <name type="scientific">Nannocystis radixulma</name>
    <dbReference type="NCBI Taxonomy" id="2995305"/>
    <lineage>
        <taxon>Bacteria</taxon>
        <taxon>Pseudomonadati</taxon>
        <taxon>Myxococcota</taxon>
        <taxon>Polyangia</taxon>
        <taxon>Nannocystales</taxon>
        <taxon>Nannocystaceae</taxon>
        <taxon>Nannocystis</taxon>
    </lineage>
</organism>
<evidence type="ECO:0000256" key="2">
    <source>
        <dbReference type="ARBA" id="ARBA00022691"/>
    </source>
</evidence>
<comment type="cofactor">
    <cofactor evidence="1">
        <name>[4Fe-4S] cluster</name>
        <dbReference type="ChEBI" id="CHEBI:49883"/>
    </cofactor>
</comment>
<dbReference type="Gene3D" id="3.20.20.70">
    <property type="entry name" value="Aldolase class I"/>
    <property type="match status" value="1"/>
</dbReference>